<dbReference type="RefSeq" id="WP_146502900.1">
    <property type="nucleotide sequence ID" value="NZ_SJPG01000001.1"/>
</dbReference>
<reference evidence="1 2" key="1">
    <citation type="submission" date="2019-02" db="EMBL/GenBank/DDBJ databases">
        <title>Deep-cultivation of Planctomycetes and their phenomic and genomic characterization uncovers novel biology.</title>
        <authorList>
            <person name="Wiegand S."/>
            <person name="Jogler M."/>
            <person name="Boedeker C."/>
            <person name="Pinto D."/>
            <person name="Vollmers J."/>
            <person name="Rivas-Marin E."/>
            <person name="Kohn T."/>
            <person name="Peeters S.H."/>
            <person name="Heuer A."/>
            <person name="Rast P."/>
            <person name="Oberbeckmann S."/>
            <person name="Bunk B."/>
            <person name="Jeske O."/>
            <person name="Meyerdierks A."/>
            <person name="Storesund J.E."/>
            <person name="Kallscheuer N."/>
            <person name="Luecker S."/>
            <person name="Lage O.M."/>
            <person name="Pohl T."/>
            <person name="Merkel B.J."/>
            <person name="Hornburger P."/>
            <person name="Mueller R.-W."/>
            <person name="Bruemmer F."/>
            <person name="Labrenz M."/>
            <person name="Spormann A.M."/>
            <person name="Op Den Camp H."/>
            <person name="Overmann J."/>
            <person name="Amann R."/>
            <person name="Jetten M.S.M."/>
            <person name="Mascher T."/>
            <person name="Medema M.H."/>
            <person name="Devos D.P."/>
            <person name="Kaster A.-K."/>
            <person name="Ovreas L."/>
            <person name="Rohde M."/>
            <person name="Galperin M.Y."/>
            <person name="Jogler C."/>
        </authorList>
    </citation>
    <scope>NUCLEOTIDE SEQUENCE [LARGE SCALE GENOMIC DNA]</scope>
    <source>
        <strain evidence="1 2">Pan54</strain>
    </source>
</reference>
<organism evidence="1 2">
    <name type="scientific">Rubinisphaera italica</name>
    <dbReference type="NCBI Taxonomy" id="2527969"/>
    <lineage>
        <taxon>Bacteria</taxon>
        <taxon>Pseudomonadati</taxon>
        <taxon>Planctomycetota</taxon>
        <taxon>Planctomycetia</taxon>
        <taxon>Planctomycetales</taxon>
        <taxon>Planctomycetaceae</taxon>
        <taxon>Rubinisphaera</taxon>
    </lineage>
</organism>
<dbReference type="EMBL" id="SJPG01000001">
    <property type="protein sequence ID" value="TWT60835.1"/>
    <property type="molecule type" value="Genomic_DNA"/>
</dbReference>
<gene>
    <name evidence="1" type="ORF">Pan54_15620</name>
</gene>
<evidence type="ECO:0000313" key="2">
    <source>
        <dbReference type="Proteomes" id="UP000316095"/>
    </source>
</evidence>
<dbReference type="OrthoDB" id="9828180at2"/>
<keyword evidence="2" id="KW-1185">Reference proteome</keyword>
<sequence>MTEQEKDQILKLFKECIVANPDLEFGPIIEDDSCEYKGIWIQVAGYQAYLGASYQAAMLTAQLSDWWIPSRDGNLLDDDREWFETRAMIGNDWEQQELRMFKQERRTRLALNIGLATRGDLKDEREN</sequence>
<proteinExistence type="predicted"/>
<evidence type="ECO:0000313" key="1">
    <source>
        <dbReference type="EMBL" id="TWT60835.1"/>
    </source>
</evidence>
<accession>A0A5C5XFB2</accession>
<name>A0A5C5XFB2_9PLAN</name>
<dbReference type="AlphaFoldDB" id="A0A5C5XFB2"/>
<dbReference type="Proteomes" id="UP000316095">
    <property type="component" value="Unassembled WGS sequence"/>
</dbReference>
<protein>
    <submittedName>
        <fullName evidence="1">Uncharacterized protein</fullName>
    </submittedName>
</protein>
<comment type="caution">
    <text evidence="1">The sequence shown here is derived from an EMBL/GenBank/DDBJ whole genome shotgun (WGS) entry which is preliminary data.</text>
</comment>